<feature type="binding site" evidence="7">
    <location>
        <position position="33"/>
    </location>
    <ligand>
        <name>S-adenosyl-L-methionine</name>
        <dbReference type="ChEBI" id="CHEBI:59789"/>
    </ligand>
</feature>
<keyword evidence="3 8" id="KW-0489">Methyltransferase</keyword>
<dbReference type="InterPro" id="IPR012263">
    <property type="entry name" value="M_m6A_EcoRV"/>
</dbReference>
<feature type="binding site" evidence="7">
    <location>
        <position position="74"/>
    </location>
    <ligand>
        <name>S-adenosyl-L-methionine</name>
        <dbReference type="ChEBI" id="CHEBI:59789"/>
    </ligand>
</feature>
<dbReference type="Gene3D" id="3.40.50.150">
    <property type="entry name" value="Vaccinia Virus protein VP39"/>
    <property type="match status" value="1"/>
</dbReference>
<sequence length="275" mass="31550">MKTKNTAQESADIDQLMTLGAKAKPLVPWIGGKRRLVPEILPWVEDHTCYVEPFAGAAALLFHKPPSKVEVLNDVNTDLVNLYRVVQHHLDEFVRQFRWALSSRKLFEWAQETPPETLTDIQRAARFFYLQRLCFGAKVEARTFGVATTTTQAINLLRIEEELSAAHLRLSRVVIEQLDWQACIERYDRPHTLFFCDPPYWSTEGYGVEFGLEQYARMAELMRQVKGRVIVSVNDIPEMRAAFKGLTQRRVAIRYTVGASAAARGQRGELLIRSW</sequence>
<protein>
    <recommendedName>
        <fullName evidence="2">site-specific DNA-methyltransferase (adenine-specific)</fullName>
        <ecNumber evidence="2">2.1.1.72</ecNumber>
    </recommendedName>
</protein>
<dbReference type="PANTHER" id="PTHR30481">
    <property type="entry name" value="DNA ADENINE METHYLASE"/>
    <property type="match status" value="1"/>
</dbReference>
<reference evidence="9" key="1">
    <citation type="submission" date="2015-07" db="EMBL/GenBank/DDBJ databases">
        <title>Discovery of a poly(ethylene terephthalate assimilation.</title>
        <authorList>
            <person name="Yoshida S."/>
            <person name="Hiraga K."/>
            <person name="Takehana T."/>
            <person name="Taniguchi I."/>
            <person name="Yamaji H."/>
            <person name="Maeda Y."/>
            <person name="Toyohara K."/>
            <person name="Miyamoto K."/>
            <person name="Kimura Y."/>
            <person name="Oda K."/>
        </authorList>
    </citation>
    <scope>NUCLEOTIDE SEQUENCE [LARGE SCALE GENOMIC DNA]</scope>
    <source>
        <strain evidence="9">NBRC 110686 / TISTR 2288 / 201-F6</strain>
    </source>
</reference>
<evidence type="ECO:0000313" key="9">
    <source>
        <dbReference type="Proteomes" id="UP000037660"/>
    </source>
</evidence>
<evidence type="ECO:0000256" key="1">
    <source>
        <dbReference type="ARBA" id="ARBA00006594"/>
    </source>
</evidence>
<dbReference type="GO" id="GO:0006298">
    <property type="term" value="P:mismatch repair"/>
    <property type="evidence" value="ECO:0007669"/>
    <property type="project" value="TreeGrafter"/>
</dbReference>
<keyword evidence="5" id="KW-0949">S-adenosyl-L-methionine</keyword>
<evidence type="ECO:0000256" key="7">
    <source>
        <dbReference type="PIRSR" id="PIRSR000398-1"/>
    </source>
</evidence>
<dbReference type="InterPro" id="IPR029063">
    <property type="entry name" value="SAM-dependent_MTases_sf"/>
</dbReference>
<keyword evidence="4 8" id="KW-0808">Transferase</keyword>
<evidence type="ECO:0000256" key="2">
    <source>
        <dbReference type="ARBA" id="ARBA00011900"/>
    </source>
</evidence>
<dbReference type="Proteomes" id="UP000037660">
    <property type="component" value="Unassembled WGS sequence"/>
</dbReference>
<name>A0A0K8P8V3_PISS1</name>
<dbReference type="GO" id="GO:0043565">
    <property type="term" value="F:sequence-specific DNA binding"/>
    <property type="evidence" value="ECO:0007669"/>
    <property type="project" value="TreeGrafter"/>
</dbReference>
<evidence type="ECO:0000256" key="3">
    <source>
        <dbReference type="ARBA" id="ARBA00022603"/>
    </source>
</evidence>
<dbReference type="AlphaFoldDB" id="A0A0K8P8V3"/>
<proteinExistence type="inferred from homology"/>
<dbReference type="Gene3D" id="1.10.1020.10">
    <property type="entry name" value="Adenine-specific Methyltransferase, Domain 2"/>
    <property type="match status" value="1"/>
</dbReference>
<dbReference type="GO" id="GO:0009007">
    <property type="term" value="F:site-specific DNA-methyltransferase (adenine-specific) activity"/>
    <property type="evidence" value="ECO:0007669"/>
    <property type="project" value="UniProtKB-EC"/>
</dbReference>
<evidence type="ECO:0000256" key="5">
    <source>
        <dbReference type="ARBA" id="ARBA00022691"/>
    </source>
</evidence>
<dbReference type="EMBL" id="BBYR01000170">
    <property type="protein sequence ID" value="GAP39066.1"/>
    <property type="molecule type" value="Genomic_DNA"/>
</dbReference>
<evidence type="ECO:0000256" key="4">
    <source>
        <dbReference type="ARBA" id="ARBA00022679"/>
    </source>
</evidence>
<comment type="caution">
    <text evidence="8">The sequence shown here is derived from an EMBL/GenBank/DDBJ whole genome shotgun (WGS) entry which is preliminary data.</text>
</comment>
<dbReference type="EC" id="2.1.1.72" evidence="2"/>
<evidence type="ECO:0000313" key="8">
    <source>
        <dbReference type="EMBL" id="GAP39066.1"/>
    </source>
</evidence>
<dbReference type="STRING" id="1547922.ISF6_0931"/>
<reference evidence="8 9" key="2">
    <citation type="journal article" date="2016" name="Science">
        <title>A bacterium that degrades and assimilates poly(ethylene terephthalate).</title>
        <authorList>
            <person name="Yoshida S."/>
            <person name="Hiraga K."/>
            <person name="Takehana T."/>
            <person name="Taniguchi I."/>
            <person name="Yamaji H."/>
            <person name="Maeda Y."/>
            <person name="Toyohara K."/>
            <person name="Miyamoto K."/>
            <person name="Kimura Y."/>
            <person name="Oda K."/>
        </authorList>
    </citation>
    <scope>NUCLEOTIDE SEQUENCE [LARGE SCALE GENOMIC DNA]</scope>
    <source>
        <strain evidence="9">NBRC 110686 / TISTR 2288 / 201-F6</strain>
    </source>
</reference>
<evidence type="ECO:0000256" key="6">
    <source>
        <dbReference type="ARBA" id="ARBA00047942"/>
    </source>
</evidence>
<dbReference type="PIRSF" id="PIRSF000398">
    <property type="entry name" value="M_m6A_EcoRV"/>
    <property type="match status" value="1"/>
</dbReference>
<feature type="binding site" evidence="7">
    <location>
        <position position="197"/>
    </location>
    <ligand>
        <name>S-adenosyl-L-methionine</name>
        <dbReference type="ChEBI" id="CHEBI:59789"/>
    </ligand>
</feature>
<comment type="similarity">
    <text evidence="1">Belongs to the N(4)/N(6)-methyltransferase family.</text>
</comment>
<dbReference type="PANTHER" id="PTHR30481:SF4">
    <property type="entry name" value="SITE-SPECIFIC DNA-METHYLTRANSFERASE (ADENINE-SPECIFIC)"/>
    <property type="match status" value="1"/>
</dbReference>
<dbReference type="GO" id="GO:0009307">
    <property type="term" value="P:DNA restriction-modification system"/>
    <property type="evidence" value="ECO:0007669"/>
    <property type="project" value="InterPro"/>
</dbReference>
<dbReference type="SUPFAM" id="SSF53335">
    <property type="entry name" value="S-adenosyl-L-methionine-dependent methyltransferases"/>
    <property type="match status" value="1"/>
</dbReference>
<organism evidence="8 9">
    <name type="scientific">Piscinibacter sakaiensis</name>
    <name type="common">Ideonella sakaiensis</name>
    <dbReference type="NCBI Taxonomy" id="1547922"/>
    <lineage>
        <taxon>Bacteria</taxon>
        <taxon>Pseudomonadati</taxon>
        <taxon>Pseudomonadota</taxon>
        <taxon>Betaproteobacteria</taxon>
        <taxon>Burkholderiales</taxon>
        <taxon>Sphaerotilaceae</taxon>
        <taxon>Piscinibacter</taxon>
    </lineage>
</organism>
<keyword evidence="9" id="KW-1185">Reference proteome</keyword>
<dbReference type="GO" id="GO:1904047">
    <property type="term" value="F:S-adenosyl-L-methionine binding"/>
    <property type="evidence" value="ECO:0007669"/>
    <property type="project" value="TreeGrafter"/>
</dbReference>
<dbReference type="InterPro" id="IPR023095">
    <property type="entry name" value="Ade_MeTrfase_dom_2"/>
</dbReference>
<dbReference type="Pfam" id="PF02086">
    <property type="entry name" value="MethyltransfD12"/>
    <property type="match status" value="1"/>
</dbReference>
<dbReference type="PRINTS" id="PR00505">
    <property type="entry name" value="D12N6MTFRASE"/>
</dbReference>
<accession>A0A0K8P8V3</accession>
<comment type="catalytic activity">
    <reaction evidence="6">
        <text>a 2'-deoxyadenosine in DNA + S-adenosyl-L-methionine = an N(6)-methyl-2'-deoxyadenosine in DNA + S-adenosyl-L-homocysteine + H(+)</text>
        <dbReference type="Rhea" id="RHEA:15197"/>
        <dbReference type="Rhea" id="RHEA-COMP:12418"/>
        <dbReference type="Rhea" id="RHEA-COMP:12419"/>
        <dbReference type="ChEBI" id="CHEBI:15378"/>
        <dbReference type="ChEBI" id="CHEBI:57856"/>
        <dbReference type="ChEBI" id="CHEBI:59789"/>
        <dbReference type="ChEBI" id="CHEBI:90615"/>
        <dbReference type="ChEBI" id="CHEBI:90616"/>
        <dbReference type="EC" id="2.1.1.72"/>
    </reaction>
</comment>
<feature type="binding site" evidence="7">
    <location>
        <position position="29"/>
    </location>
    <ligand>
        <name>S-adenosyl-L-methionine</name>
        <dbReference type="ChEBI" id="CHEBI:59789"/>
    </ligand>
</feature>
<dbReference type="InterPro" id="IPR012327">
    <property type="entry name" value="MeTrfase_D12"/>
</dbReference>
<dbReference type="NCBIfam" id="TIGR00571">
    <property type="entry name" value="dam"/>
    <property type="match status" value="1"/>
</dbReference>
<gene>
    <name evidence="8" type="ORF">ISF6_0931</name>
</gene>
<dbReference type="GO" id="GO:0032259">
    <property type="term" value="P:methylation"/>
    <property type="evidence" value="ECO:0007669"/>
    <property type="project" value="UniProtKB-KW"/>
</dbReference>